<keyword evidence="1" id="KW-1133">Transmembrane helix</keyword>
<keyword evidence="1" id="KW-0812">Transmembrane</keyword>
<evidence type="ECO:0000313" key="2">
    <source>
        <dbReference type="EMBL" id="KAL0479081.1"/>
    </source>
</evidence>
<evidence type="ECO:0000256" key="1">
    <source>
        <dbReference type="SAM" id="Phobius"/>
    </source>
</evidence>
<feature type="transmembrane region" description="Helical" evidence="1">
    <location>
        <begin position="26"/>
        <end position="42"/>
    </location>
</feature>
<keyword evidence="3" id="KW-1185">Reference proteome</keyword>
<keyword evidence="1" id="KW-0472">Membrane</keyword>
<gene>
    <name evidence="2" type="ORF">AKO1_007911</name>
</gene>
<protein>
    <submittedName>
        <fullName evidence="2">Uncharacterized protein</fullName>
    </submittedName>
</protein>
<dbReference type="EMBL" id="JAOPGA020000496">
    <property type="protein sequence ID" value="KAL0479081.1"/>
    <property type="molecule type" value="Genomic_DNA"/>
</dbReference>
<name>A0AAW2YNL3_9EUKA</name>
<sequence length="97" mass="11011">MFNPIKSVYHFLKRQLWAEPAASKNYIFLGNLIGAFIFALSAKRLGFIRLSNLSNSQAQEVRESIPRFQQEYYGALSMAILEELGKDAAMVNKMSGY</sequence>
<dbReference type="Proteomes" id="UP001431209">
    <property type="component" value="Unassembled WGS sequence"/>
</dbReference>
<comment type="caution">
    <text evidence="2">The sequence shown here is derived from an EMBL/GenBank/DDBJ whole genome shotgun (WGS) entry which is preliminary data.</text>
</comment>
<proteinExistence type="predicted"/>
<organism evidence="2 3">
    <name type="scientific">Acrasis kona</name>
    <dbReference type="NCBI Taxonomy" id="1008807"/>
    <lineage>
        <taxon>Eukaryota</taxon>
        <taxon>Discoba</taxon>
        <taxon>Heterolobosea</taxon>
        <taxon>Tetramitia</taxon>
        <taxon>Eutetramitia</taxon>
        <taxon>Acrasidae</taxon>
        <taxon>Acrasis</taxon>
    </lineage>
</organism>
<dbReference type="AlphaFoldDB" id="A0AAW2YNL3"/>
<evidence type="ECO:0000313" key="3">
    <source>
        <dbReference type="Proteomes" id="UP001431209"/>
    </source>
</evidence>
<reference evidence="2 3" key="1">
    <citation type="submission" date="2024-03" db="EMBL/GenBank/DDBJ databases">
        <title>The Acrasis kona genome and developmental transcriptomes reveal deep origins of eukaryotic multicellular pathways.</title>
        <authorList>
            <person name="Sheikh S."/>
            <person name="Fu C.-J."/>
            <person name="Brown M.W."/>
            <person name="Baldauf S.L."/>
        </authorList>
    </citation>
    <scope>NUCLEOTIDE SEQUENCE [LARGE SCALE GENOMIC DNA]</scope>
    <source>
        <strain evidence="2 3">ATCC MYA-3509</strain>
    </source>
</reference>
<accession>A0AAW2YNL3</accession>